<evidence type="ECO:0000313" key="2">
    <source>
        <dbReference type="Proteomes" id="UP000799772"/>
    </source>
</evidence>
<sequence>MPTGGGVDFQGDMQGNDMGEEMIVDAPEEEQMAVPDVEKDEIGMQDNKMAKDMSLQTPVEEQTLMHPDVNTNLDWTQDFTMHGEMTANTATEGQLAVLTGNLNINTEGKLEGNPNRVLLNPNNK</sequence>
<comment type="caution">
    <text evidence="1">The sequence shown here is derived from an EMBL/GenBank/DDBJ whole genome shotgun (WGS) entry which is preliminary data.</text>
</comment>
<gene>
    <name evidence="1" type="ORF">NA57DRAFT_59616</name>
</gene>
<proteinExistence type="predicted"/>
<dbReference type="Proteomes" id="UP000799772">
    <property type="component" value="Unassembled WGS sequence"/>
</dbReference>
<accession>A0A9P4I8W5</accession>
<dbReference type="EMBL" id="ML978131">
    <property type="protein sequence ID" value="KAF2095628.1"/>
    <property type="molecule type" value="Genomic_DNA"/>
</dbReference>
<organism evidence="1 2">
    <name type="scientific">Rhizodiscina lignyota</name>
    <dbReference type="NCBI Taxonomy" id="1504668"/>
    <lineage>
        <taxon>Eukaryota</taxon>
        <taxon>Fungi</taxon>
        <taxon>Dikarya</taxon>
        <taxon>Ascomycota</taxon>
        <taxon>Pezizomycotina</taxon>
        <taxon>Dothideomycetes</taxon>
        <taxon>Pleosporomycetidae</taxon>
        <taxon>Aulographales</taxon>
        <taxon>Rhizodiscinaceae</taxon>
        <taxon>Rhizodiscina</taxon>
    </lineage>
</organism>
<evidence type="ECO:0000313" key="1">
    <source>
        <dbReference type="EMBL" id="KAF2095628.1"/>
    </source>
</evidence>
<reference evidence="1" key="1">
    <citation type="journal article" date="2020" name="Stud. Mycol.">
        <title>101 Dothideomycetes genomes: a test case for predicting lifestyles and emergence of pathogens.</title>
        <authorList>
            <person name="Haridas S."/>
            <person name="Albert R."/>
            <person name="Binder M."/>
            <person name="Bloem J."/>
            <person name="Labutti K."/>
            <person name="Salamov A."/>
            <person name="Andreopoulos B."/>
            <person name="Baker S."/>
            <person name="Barry K."/>
            <person name="Bills G."/>
            <person name="Bluhm B."/>
            <person name="Cannon C."/>
            <person name="Castanera R."/>
            <person name="Culley D."/>
            <person name="Daum C."/>
            <person name="Ezra D."/>
            <person name="Gonzalez J."/>
            <person name="Henrissat B."/>
            <person name="Kuo A."/>
            <person name="Liang C."/>
            <person name="Lipzen A."/>
            <person name="Lutzoni F."/>
            <person name="Magnuson J."/>
            <person name="Mondo S."/>
            <person name="Nolan M."/>
            <person name="Ohm R."/>
            <person name="Pangilinan J."/>
            <person name="Park H.-J."/>
            <person name="Ramirez L."/>
            <person name="Alfaro M."/>
            <person name="Sun H."/>
            <person name="Tritt A."/>
            <person name="Yoshinaga Y."/>
            <person name="Zwiers L.-H."/>
            <person name="Turgeon B."/>
            <person name="Goodwin S."/>
            <person name="Spatafora J."/>
            <person name="Crous P."/>
            <person name="Grigoriev I."/>
        </authorList>
    </citation>
    <scope>NUCLEOTIDE SEQUENCE</scope>
    <source>
        <strain evidence="1">CBS 133067</strain>
    </source>
</reference>
<name>A0A9P4I8W5_9PEZI</name>
<protein>
    <submittedName>
        <fullName evidence="1">Uncharacterized protein</fullName>
    </submittedName>
</protein>
<dbReference type="AlphaFoldDB" id="A0A9P4I8W5"/>
<keyword evidence="2" id="KW-1185">Reference proteome</keyword>